<evidence type="ECO:0000256" key="1">
    <source>
        <dbReference type="ARBA" id="ARBA00007521"/>
    </source>
</evidence>
<evidence type="ECO:0000313" key="4">
    <source>
        <dbReference type="Proteomes" id="UP000233534"/>
    </source>
</evidence>
<gene>
    <name evidence="3" type="ORF">HVS_00865</name>
</gene>
<name>A0A2K9DX60_9FIRM</name>
<protein>
    <submittedName>
        <fullName evidence="3">PemK-like protein</fullName>
    </submittedName>
</protein>
<dbReference type="Proteomes" id="UP000233534">
    <property type="component" value="Chromosome"/>
</dbReference>
<dbReference type="GO" id="GO:0003677">
    <property type="term" value="F:DNA binding"/>
    <property type="evidence" value="ECO:0007669"/>
    <property type="project" value="InterPro"/>
</dbReference>
<dbReference type="Pfam" id="PF02452">
    <property type="entry name" value="PemK_toxin"/>
    <property type="match status" value="1"/>
</dbReference>
<dbReference type="Gene3D" id="2.30.30.110">
    <property type="match status" value="1"/>
</dbReference>
<evidence type="ECO:0000313" key="3">
    <source>
        <dbReference type="EMBL" id="AUG56147.1"/>
    </source>
</evidence>
<dbReference type="InterPro" id="IPR011067">
    <property type="entry name" value="Plasmid_toxin/cell-grow_inhib"/>
</dbReference>
<dbReference type="AlphaFoldDB" id="A0A2K9DX60"/>
<dbReference type="EMBL" id="CP025197">
    <property type="protein sequence ID" value="AUG56147.1"/>
    <property type="molecule type" value="Genomic_DNA"/>
</dbReference>
<sequence length="235" mass="27511">MEIKELKTQQDLENSLTQVLNELKKTILNDLDFKQAKLLTYWLNDWNEKFLKNEKQFDPKKLIKYRRGNIVSVHLGYNIGSEQGGLHYGLVIDNNNEKSSKVITIIPLRSLKDNEKPEDIDDRFELYLGDAILTDKIKFLENQIAYLDEQIKQSTIKDKSHILCSRKRDRYMKELNNLKKGSVAIVSQIRTISKMRIYEPIKAYHSLSNFILSTDKLNEIDNMIKKLFLGKTIDT</sequence>
<accession>A0A2K9DX60</accession>
<comment type="similarity">
    <text evidence="1">Belongs to the PemK/MazF family.</text>
</comment>
<dbReference type="KEGG" id="hsc:HVS_00865"/>
<organism evidence="3 4">
    <name type="scientific">Acetivibrio saccincola</name>
    <dbReference type="NCBI Taxonomy" id="1677857"/>
    <lineage>
        <taxon>Bacteria</taxon>
        <taxon>Bacillati</taxon>
        <taxon>Bacillota</taxon>
        <taxon>Clostridia</taxon>
        <taxon>Eubacteriales</taxon>
        <taxon>Oscillospiraceae</taxon>
        <taxon>Acetivibrio</taxon>
    </lineage>
</organism>
<evidence type="ECO:0000256" key="2">
    <source>
        <dbReference type="ARBA" id="ARBA00022649"/>
    </source>
</evidence>
<dbReference type="SUPFAM" id="SSF50118">
    <property type="entry name" value="Cell growth inhibitor/plasmid maintenance toxic component"/>
    <property type="match status" value="1"/>
</dbReference>
<keyword evidence="4" id="KW-1185">Reference proteome</keyword>
<reference evidence="3 4" key="1">
    <citation type="submission" date="2017-12" db="EMBL/GenBank/DDBJ databases">
        <title>Complete genome sequence of Herbivorax saccincola GGR1, a novel Cellulosome-producing hydrolytic bacterium in a thermophilic biogas plant, established by Illumina and Nanopore MinION sequencing.</title>
        <authorList>
            <person name="Pechtl A."/>
            <person name="Ruckert C."/>
            <person name="Koeck D.E."/>
            <person name="Maus I."/>
            <person name="Winkler A."/>
            <person name="Kalinowski J."/>
            <person name="Puhler A."/>
            <person name="Schwarz W.W."/>
            <person name="Zverlov V.V."/>
            <person name="Schluter A."/>
            <person name="Liebl W."/>
        </authorList>
    </citation>
    <scope>NUCLEOTIDE SEQUENCE [LARGE SCALE GENOMIC DNA]</scope>
    <source>
        <strain evidence="4">SR1</strain>
    </source>
</reference>
<dbReference type="InterPro" id="IPR003477">
    <property type="entry name" value="PemK-like"/>
</dbReference>
<dbReference type="RefSeq" id="WP_094549718.1">
    <property type="nucleotide sequence ID" value="NZ_CP025197.1"/>
</dbReference>
<proteinExistence type="inferred from homology"/>
<keyword evidence="2" id="KW-1277">Toxin-antitoxin system</keyword>